<dbReference type="Proteomes" id="UP000264779">
    <property type="component" value="Unassembled WGS sequence"/>
</dbReference>
<evidence type="ECO:0000256" key="1">
    <source>
        <dbReference type="ARBA" id="ARBA00010748"/>
    </source>
</evidence>
<comment type="function">
    <text evidence="5">Involved in the maturation of [NiFe] hydrogenases. Required for nickel insertion into the metal center of the hydrogenase.</text>
</comment>
<evidence type="ECO:0000313" key="8">
    <source>
        <dbReference type="Proteomes" id="UP000056090"/>
    </source>
</evidence>
<dbReference type="InterPro" id="IPR000688">
    <property type="entry name" value="HypA/HybF"/>
</dbReference>
<reference evidence="7 9" key="2">
    <citation type="journal article" date="2018" name="Nat. Biotechnol.">
        <title>A standardized bacterial taxonomy based on genome phylogeny substantially revises the tree of life.</title>
        <authorList>
            <person name="Parks D.H."/>
            <person name="Chuvochina M."/>
            <person name="Waite D.W."/>
            <person name="Rinke C."/>
            <person name="Skarshewski A."/>
            <person name="Chaumeil P.A."/>
            <person name="Hugenholtz P."/>
        </authorList>
    </citation>
    <scope>NUCLEOTIDE SEQUENCE [LARGE SCALE GENOMIC DNA]</scope>
    <source>
        <strain evidence="7">UBA11621</strain>
    </source>
</reference>
<dbReference type="GeneID" id="78253627"/>
<dbReference type="KEGG" id="aal:EP13_01540"/>
<evidence type="ECO:0000256" key="5">
    <source>
        <dbReference type="HAMAP-Rule" id="MF_00213"/>
    </source>
</evidence>
<keyword evidence="8" id="KW-1185">Reference proteome</keyword>
<feature type="binding site" evidence="5">
    <location>
        <position position="2"/>
    </location>
    <ligand>
        <name>Ni(2+)</name>
        <dbReference type="ChEBI" id="CHEBI:49786"/>
    </ligand>
</feature>
<protein>
    <recommendedName>
        <fullName evidence="5">Hydrogenase maturation factor HypA</fullName>
    </recommendedName>
</protein>
<gene>
    <name evidence="5" type="primary">hypA</name>
    <name evidence="7" type="ORF">DEB45_01350</name>
    <name evidence="6" type="ORF">EP13_01540</name>
</gene>
<dbReference type="PROSITE" id="PS01249">
    <property type="entry name" value="HYPA"/>
    <property type="match status" value="1"/>
</dbReference>
<evidence type="ECO:0000256" key="4">
    <source>
        <dbReference type="ARBA" id="ARBA00022833"/>
    </source>
</evidence>
<proteinExistence type="inferred from homology"/>
<dbReference type="PIRSF" id="PIRSF004761">
    <property type="entry name" value="Hydrgn_mat_HypA"/>
    <property type="match status" value="1"/>
</dbReference>
<feature type="binding site" evidence="5">
    <location>
        <position position="92"/>
    </location>
    <ligand>
        <name>Zn(2+)</name>
        <dbReference type="ChEBI" id="CHEBI:29105"/>
    </ligand>
</feature>
<dbReference type="Pfam" id="PF01155">
    <property type="entry name" value="HypA"/>
    <property type="match status" value="1"/>
</dbReference>
<comment type="similarity">
    <text evidence="1 5">Belongs to the HypA/HybF family.</text>
</comment>
<dbReference type="GO" id="GO:0008270">
    <property type="term" value="F:zinc ion binding"/>
    <property type="evidence" value="ECO:0007669"/>
    <property type="project" value="UniProtKB-UniRule"/>
</dbReference>
<organism evidence="6 8">
    <name type="scientific">Alteromonas australica</name>
    <dbReference type="NCBI Taxonomy" id="589873"/>
    <lineage>
        <taxon>Bacteria</taxon>
        <taxon>Pseudomonadati</taxon>
        <taxon>Pseudomonadota</taxon>
        <taxon>Gammaproteobacteria</taxon>
        <taxon>Alteromonadales</taxon>
        <taxon>Alteromonadaceae</taxon>
        <taxon>Alteromonas/Salinimonas group</taxon>
        <taxon>Alteromonas</taxon>
    </lineage>
</organism>
<dbReference type="AlphaFoldDB" id="A0A075NSH3"/>
<feature type="binding site" evidence="5">
    <location>
        <position position="76"/>
    </location>
    <ligand>
        <name>Zn(2+)</name>
        <dbReference type="ChEBI" id="CHEBI:29105"/>
    </ligand>
</feature>
<sequence>MHEISLCYSLLDTVAVHQRANMNKSVSLVHVKVGPLSGVEPDLLHHAFLACRTHTIGDQATLRIDTSAIKIRCKLCGEFSRVSVNSILCASCGAWQTDLIEGDEFILQRIEFIAPDNFTESKERKHVR</sequence>
<dbReference type="Gene3D" id="3.30.2320.80">
    <property type="match status" value="1"/>
</dbReference>
<dbReference type="EMBL" id="CP008849">
    <property type="protein sequence ID" value="AIF97489.1"/>
    <property type="molecule type" value="Genomic_DNA"/>
</dbReference>
<keyword evidence="2 5" id="KW-0533">Nickel</keyword>
<evidence type="ECO:0000256" key="3">
    <source>
        <dbReference type="ARBA" id="ARBA00022723"/>
    </source>
</evidence>
<dbReference type="HAMAP" id="MF_00213">
    <property type="entry name" value="HypA_HybF"/>
    <property type="match status" value="1"/>
</dbReference>
<evidence type="ECO:0000313" key="6">
    <source>
        <dbReference type="EMBL" id="AIF97489.1"/>
    </source>
</evidence>
<feature type="binding site" evidence="5">
    <location>
        <position position="73"/>
    </location>
    <ligand>
        <name>Zn(2+)</name>
        <dbReference type="ChEBI" id="CHEBI:29105"/>
    </ligand>
</feature>
<name>A0A075NSH3_9ALTE</name>
<dbReference type="GO" id="GO:0016151">
    <property type="term" value="F:nickel cation binding"/>
    <property type="evidence" value="ECO:0007669"/>
    <property type="project" value="UniProtKB-UniRule"/>
</dbReference>
<dbReference type="InterPro" id="IPR020538">
    <property type="entry name" value="Hydgase_Ni_incorp_HypA/HybF_CS"/>
</dbReference>
<dbReference type="Proteomes" id="UP000056090">
    <property type="component" value="Chromosome"/>
</dbReference>
<keyword evidence="4 5" id="KW-0862">Zinc</keyword>
<dbReference type="PANTHER" id="PTHR34535">
    <property type="entry name" value="HYDROGENASE MATURATION FACTOR HYPA"/>
    <property type="match status" value="1"/>
</dbReference>
<accession>A0A075NSH3</accession>
<dbReference type="PANTHER" id="PTHR34535:SF3">
    <property type="entry name" value="HYDROGENASE MATURATION FACTOR HYPA"/>
    <property type="match status" value="1"/>
</dbReference>
<evidence type="ECO:0000313" key="7">
    <source>
        <dbReference type="EMBL" id="HBU49877.1"/>
    </source>
</evidence>
<dbReference type="RefSeq" id="WP_012516861.1">
    <property type="nucleotide sequence ID" value="NZ_CBCSKJ010000005.1"/>
</dbReference>
<dbReference type="EMBL" id="DONK01000021">
    <property type="protein sequence ID" value="HBU49877.1"/>
    <property type="molecule type" value="Genomic_DNA"/>
</dbReference>
<feature type="binding site" evidence="5">
    <location>
        <position position="89"/>
    </location>
    <ligand>
        <name>Zn(2+)</name>
        <dbReference type="ChEBI" id="CHEBI:29105"/>
    </ligand>
</feature>
<dbReference type="eggNOG" id="COG0375">
    <property type="taxonomic scope" value="Bacteria"/>
</dbReference>
<dbReference type="GO" id="GO:0051604">
    <property type="term" value="P:protein maturation"/>
    <property type="evidence" value="ECO:0007669"/>
    <property type="project" value="InterPro"/>
</dbReference>
<evidence type="ECO:0000313" key="9">
    <source>
        <dbReference type="Proteomes" id="UP000264779"/>
    </source>
</evidence>
<reference evidence="6 8" key="1">
    <citation type="submission" date="2014-06" db="EMBL/GenBank/DDBJ databases">
        <title>Genomes of Alteromonas australica, a world apart.</title>
        <authorList>
            <person name="Gonzaga A."/>
            <person name="Lopez-Perez M."/>
            <person name="Rodriguez-Valera F."/>
        </authorList>
    </citation>
    <scope>NUCLEOTIDE SEQUENCE [LARGE SCALE GENOMIC DNA]</scope>
    <source>
        <strain evidence="6 8">H 17</strain>
    </source>
</reference>
<keyword evidence="3 5" id="KW-0479">Metal-binding</keyword>
<evidence type="ECO:0000256" key="2">
    <source>
        <dbReference type="ARBA" id="ARBA00022596"/>
    </source>
</evidence>